<reference evidence="1" key="1">
    <citation type="submission" date="2019-08" db="EMBL/GenBank/DDBJ databases">
        <authorList>
            <person name="Kucharzyk K."/>
            <person name="Murdoch R.W."/>
            <person name="Higgins S."/>
            <person name="Loffler F."/>
        </authorList>
    </citation>
    <scope>NUCLEOTIDE SEQUENCE</scope>
</reference>
<name>A0A645CEV8_9ZZZZ</name>
<organism evidence="1">
    <name type="scientific">bioreactor metagenome</name>
    <dbReference type="NCBI Taxonomy" id="1076179"/>
    <lineage>
        <taxon>unclassified sequences</taxon>
        <taxon>metagenomes</taxon>
        <taxon>ecological metagenomes</taxon>
    </lineage>
</organism>
<evidence type="ECO:0000313" key="1">
    <source>
        <dbReference type="EMBL" id="MPM75509.1"/>
    </source>
</evidence>
<dbReference type="Gene3D" id="3.30.2000.30">
    <property type="match status" value="1"/>
</dbReference>
<dbReference type="InterPro" id="IPR053745">
    <property type="entry name" value="Viral_Tail_Comp_sf"/>
</dbReference>
<dbReference type="AlphaFoldDB" id="A0A645CEV8"/>
<accession>A0A645CEV8</accession>
<sequence>MNLFGASNVFDYLPTDGTPYPFVFVGEQLSNDQRNKSAVFGTVTQTVHVYHNDYKKRGTTTSMVDNIKTEVRNLKATPHFHVDVRNINGQVLPDNSTATPLLHGIIEIEFHFN</sequence>
<protein>
    <submittedName>
        <fullName evidence="1">Uncharacterized protein</fullName>
    </submittedName>
</protein>
<proteinExistence type="predicted"/>
<gene>
    <name evidence="1" type="ORF">SDC9_122502</name>
</gene>
<dbReference type="EMBL" id="VSSQ01026670">
    <property type="protein sequence ID" value="MPM75509.1"/>
    <property type="molecule type" value="Genomic_DNA"/>
</dbReference>
<comment type="caution">
    <text evidence="1">The sequence shown here is derived from an EMBL/GenBank/DDBJ whole genome shotgun (WGS) entry which is preliminary data.</text>
</comment>